<dbReference type="EMBL" id="KI295473">
    <property type="protein sequence ID" value="ESA02773.1"/>
    <property type="molecule type" value="Genomic_DNA"/>
</dbReference>
<dbReference type="HOGENOM" id="CLU_2672377_0_0_1"/>
<dbReference type="AlphaFoldDB" id="U9T8W7"/>
<evidence type="ECO:0000313" key="1">
    <source>
        <dbReference type="EMBL" id="ESA02773.1"/>
    </source>
</evidence>
<protein>
    <submittedName>
        <fullName evidence="1">Uncharacterized protein</fullName>
    </submittedName>
</protein>
<accession>U9T8W7</accession>
<sequence>MAVPIIILLSACQRLFKDIREKSPIYGQLTKLHKNSHTGTKVESCDEDFMISERMIIQIRIRDNLGEKSRSGKSR</sequence>
<name>U9T8W7_RHIID</name>
<organism evidence="1">
    <name type="scientific">Rhizophagus irregularis (strain DAOM 181602 / DAOM 197198 / MUCL 43194)</name>
    <name type="common">Arbuscular mycorrhizal fungus</name>
    <name type="synonym">Glomus intraradices</name>
    <dbReference type="NCBI Taxonomy" id="747089"/>
    <lineage>
        <taxon>Eukaryota</taxon>
        <taxon>Fungi</taxon>
        <taxon>Fungi incertae sedis</taxon>
        <taxon>Mucoromycota</taxon>
        <taxon>Glomeromycotina</taxon>
        <taxon>Glomeromycetes</taxon>
        <taxon>Glomerales</taxon>
        <taxon>Glomeraceae</taxon>
        <taxon>Rhizophagus</taxon>
    </lineage>
</organism>
<gene>
    <name evidence="1" type="ORF">GLOINDRAFT_6189</name>
</gene>
<proteinExistence type="predicted"/>
<reference evidence="1" key="1">
    <citation type="submission" date="2013-07" db="EMBL/GenBank/DDBJ databases">
        <title>The genome of an arbuscular mycorrhizal fungus provides insights into the evolution of the oldest plant symbiosis.</title>
        <authorList>
            <consortium name="DOE Joint Genome Institute"/>
            <person name="Tisserant E."/>
            <person name="Malbreil M."/>
            <person name="Kuo A."/>
            <person name="Kohler A."/>
            <person name="Symeonidi A."/>
            <person name="Balestrini R."/>
            <person name="Charron P."/>
            <person name="Duensing N."/>
            <person name="Frei-dit-Frey N."/>
            <person name="Gianinazzi-Pearson V."/>
            <person name="Gilbert B."/>
            <person name="Handa Y."/>
            <person name="Hijri M."/>
            <person name="Kaul R."/>
            <person name="Kawaguchi M."/>
            <person name="Krajinski F."/>
            <person name="Lammers P."/>
            <person name="Lapierre D."/>
            <person name="Masclaux F.G."/>
            <person name="Murat C."/>
            <person name="Morin E."/>
            <person name="Ndikumana S."/>
            <person name="Pagni M."/>
            <person name="Petitpierre D."/>
            <person name="Requena N."/>
            <person name="Rosikiewicz P."/>
            <person name="Riley R."/>
            <person name="Saito K."/>
            <person name="San Clemente H."/>
            <person name="Shapiro H."/>
            <person name="van Tuinen D."/>
            <person name="Becard G."/>
            <person name="Bonfante P."/>
            <person name="Paszkowski U."/>
            <person name="Shachar-Hill Y."/>
            <person name="Young J.P."/>
            <person name="Sanders I.R."/>
            <person name="Henrissat B."/>
            <person name="Rensing S.A."/>
            <person name="Grigoriev I.V."/>
            <person name="Corradi N."/>
            <person name="Roux C."/>
            <person name="Martin F."/>
        </authorList>
    </citation>
    <scope>NUCLEOTIDE SEQUENCE</scope>
    <source>
        <strain evidence="1">DAOM 197198</strain>
    </source>
</reference>